<proteinExistence type="predicted"/>
<comment type="caution">
    <text evidence="1">The sequence shown here is derived from an EMBL/GenBank/DDBJ whole genome shotgun (WGS) entry which is preliminary data.</text>
</comment>
<reference evidence="1 2" key="1">
    <citation type="submission" date="2018-06" db="EMBL/GenBank/DDBJ databases">
        <title>Comparative genomics reveals the genomic features of Rhizophagus irregularis, R. cerebriforme, R. diaphanum and Gigaspora rosea, and their symbiotic lifestyle signature.</title>
        <authorList>
            <person name="Morin E."/>
            <person name="San Clemente H."/>
            <person name="Chen E.C.H."/>
            <person name="De La Providencia I."/>
            <person name="Hainaut M."/>
            <person name="Kuo A."/>
            <person name="Kohler A."/>
            <person name="Murat C."/>
            <person name="Tang N."/>
            <person name="Roy S."/>
            <person name="Loubradou J."/>
            <person name="Henrissat B."/>
            <person name="Grigoriev I.V."/>
            <person name="Corradi N."/>
            <person name="Roux C."/>
            <person name="Martin F.M."/>
        </authorList>
    </citation>
    <scope>NUCLEOTIDE SEQUENCE [LARGE SCALE GENOMIC DNA]</scope>
    <source>
        <strain evidence="1 2">DAOM 194757</strain>
    </source>
</reference>
<dbReference type="AlphaFoldDB" id="A0A397TZL1"/>
<keyword evidence="2" id="KW-1185">Reference proteome</keyword>
<dbReference type="EMBL" id="QKWP01002570">
    <property type="protein sequence ID" value="RIB02841.1"/>
    <property type="molecule type" value="Genomic_DNA"/>
</dbReference>
<sequence>MPLVISSCSEDRKNLFLLRTVGRFFCLAKIEGLTEFLDKYHLMRTLLTIHSTLFIRSQVVDNFANFNMRNAILGLQVTNKQWKVNTNSQPDAMLLLLAINLHGVEVTI</sequence>
<evidence type="ECO:0000313" key="2">
    <source>
        <dbReference type="Proteomes" id="UP000266673"/>
    </source>
</evidence>
<name>A0A397TZL1_9GLOM</name>
<organism evidence="1 2">
    <name type="scientific">Gigaspora rosea</name>
    <dbReference type="NCBI Taxonomy" id="44941"/>
    <lineage>
        <taxon>Eukaryota</taxon>
        <taxon>Fungi</taxon>
        <taxon>Fungi incertae sedis</taxon>
        <taxon>Mucoromycota</taxon>
        <taxon>Glomeromycotina</taxon>
        <taxon>Glomeromycetes</taxon>
        <taxon>Diversisporales</taxon>
        <taxon>Gigasporaceae</taxon>
        <taxon>Gigaspora</taxon>
    </lineage>
</organism>
<evidence type="ECO:0000313" key="1">
    <source>
        <dbReference type="EMBL" id="RIB02841.1"/>
    </source>
</evidence>
<gene>
    <name evidence="1" type="ORF">C2G38_2226696</name>
</gene>
<accession>A0A397TZL1</accession>
<protein>
    <submittedName>
        <fullName evidence="1">Uncharacterized protein</fullName>
    </submittedName>
</protein>
<dbReference type="Proteomes" id="UP000266673">
    <property type="component" value="Unassembled WGS sequence"/>
</dbReference>